<reference evidence="1 2" key="1">
    <citation type="submission" date="2019-04" db="EMBL/GenBank/DDBJ databases">
        <title>An improved genome assembly and genetic linkage map for asparagus bean, Vigna unguiculata ssp. sesquipedialis.</title>
        <authorList>
            <person name="Xia Q."/>
            <person name="Zhang R."/>
            <person name="Dong Y."/>
        </authorList>
    </citation>
    <scope>NUCLEOTIDE SEQUENCE [LARGE SCALE GENOMIC DNA]</scope>
    <source>
        <tissue evidence="1">Leaf</tissue>
    </source>
</reference>
<organism evidence="1 2">
    <name type="scientific">Vigna unguiculata</name>
    <name type="common">Cowpea</name>
    <dbReference type="NCBI Taxonomy" id="3917"/>
    <lineage>
        <taxon>Eukaryota</taxon>
        <taxon>Viridiplantae</taxon>
        <taxon>Streptophyta</taxon>
        <taxon>Embryophyta</taxon>
        <taxon>Tracheophyta</taxon>
        <taxon>Spermatophyta</taxon>
        <taxon>Magnoliopsida</taxon>
        <taxon>eudicotyledons</taxon>
        <taxon>Gunneridae</taxon>
        <taxon>Pentapetalae</taxon>
        <taxon>rosids</taxon>
        <taxon>fabids</taxon>
        <taxon>Fabales</taxon>
        <taxon>Fabaceae</taxon>
        <taxon>Papilionoideae</taxon>
        <taxon>50 kb inversion clade</taxon>
        <taxon>NPAAA clade</taxon>
        <taxon>indigoferoid/millettioid clade</taxon>
        <taxon>Phaseoleae</taxon>
        <taxon>Vigna</taxon>
    </lineage>
</organism>
<dbReference type="AlphaFoldDB" id="A0A4D6N1E3"/>
<proteinExistence type="predicted"/>
<accession>A0A4D6N1E3</accession>
<keyword evidence="2" id="KW-1185">Reference proteome</keyword>
<gene>
    <name evidence="1" type="ORF">DEO72_LG9g1806</name>
</gene>
<evidence type="ECO:0000313" key="2">
    <source>
        <dbReference type="Proteomes" id="UP000501690"/>
    </source>
</evidence>
<evidence type="ECO:0000313" key="1">
    <source>
        <dbReference type="EMBL" id="QCE06792.1"/>
    </source>
</evidence>
<dbReference type="EMBL" id="CP039353">
    <property type="protein sequence ID" value="QCE06792.1"/>
    <property type="molecule type" value="Genomic_DNA"/>
</dbReference>
<name>A0A4D6N1E3_VIGUN</name>
<dbReference type="Proteomes" id="UP000501690">
    <property type="component" value="Linkage Group LG9"/>
</dbReference>
<protein>
    <submittedName>
        <fullName evidence="1">Uncharacterized protein</fullName>
    </submittedName>
</protein>
<sequence>MEMEMAMTADGAAAPTCWLRDSCRCFHGGSAVFSGVVAQRGGVANKEEELATRCKCSGGVEAAAMVVRRRERRGGFEVSDLLFCGVVCNGGNGTHGGCSFSSPLVVRGGARSCDGCRKRRCEWRKMVVAAMAEDDGGANRCCFCWCVADNGVMVMQWWPAR</sequence>